<feature type="compositionally biased region" description="Low complexity" evidence="1">
    <location>
        <begin position="624"/>
        <end position="637"/>
    </location>
</feature>
<organism evidence="2 3">
    <name type="scientific">Basidiobolus ranarum</name>
    <dbReference type="NCBI Taxonomy" id="34480"/>
    <lineage>
        <taxon>Eukaryota</taxon>
        <taxon>Fungi</taxon>
        <taxon>Fungi incertae sedis</taxon>
        <taxon>Zoopagomycota</taxon>
        <taxon>Entomophthoromycotina</taxon>
        <taxon>Basidiobolomycetes</taxon>
        <taxon>Basidiobolales</taxon>
        <taxon>Basidiobolaceae</taxon>
        <taxon>Basidiobolus</taxon>
    </lineage>
</organism>
<name>A0ABR2WZI0_9FUNG</name>
<feature type="compositionally biased region" description="Polar residues" evidence="1">
    <location>
        <begin position="481"/>
        <end position="527"/>
    </location>
</feature>
<feature type="compositionally biased region" description="Low complexity" evidence="1">
    <location>
        <begin position="259"/>
        <end position="270"/>
    </location>
</feature>
<feature type="region of interest" description="Disordered" evidence="1">
    <location>
        <begin position="463"/>
        <end position="532"/>
    </location>
</feature>
<evidence type="ECO:0000313" key="3">
    <source>
        <dbReference type="Proteomes" id="UP001479436"/>
    </source>
</evidence>
<feature type="region of interest" description="Disordered" evidence="1">
    <location>
        <begin position="185"/>
        <end position="413"/>
    </location>
</feature>
<evidence type="ECO:0000256" key="1">
    <source>
        <dbReference type="SAM" id="MobiDB-lite"/>
    </source>
</evidence>
<comment type="caution">
    <text evidence="2">The sequence shown here is derived from an EMBL/GenBank/DDBJ whole genome shotgun (WGS) entry which is preliminary data.</text>
</comment>
<feature type="region of interest" description="Disordered" evidence="1">
    <location>
        <begin position="621"/>
        <end position="658"/>
    </location>
</feature>
<accession>A0ABR2WZI0</accession>
<gene>
    <name evidence="2" type="ORF">K7432_003707</name>
</gene>
<dbReference type="Proteomes" id="UP001479436">
    <property type="component" value="Unassembled WGS sequence"/>
</dbReference>
<feature type="region of interest" description="Disordered" evidence="1">
    <location>
        <begin position="549"/>
        <end position="591"/>
    </location>
</feature>
<feature type="compositionally biased region" description="Polar residues" evidence="1">
    <location>
        <begin position="572"/>
        <end position="591"/>
    </location>
</feature>
<feature type="compositionally biased region" description="Low complexity" evidence="1">
    <location>
        <begin position="298"/>
        <end position="316"/>
    </location>
</feature>
<sequence length="693" mass="74613">MSGLDKQKNSHSKDDLTITFSNPSTSVLSDRICLIVKENSQSIEVSRVRDLYRDKYGSQFYWLPKNFPLWRFIDEYCPDLYLYRRKSIFPRAVIEKLSKTRPTNLSELHNLLSDIDRMSPDILQLTQKQGFLKNFYSTISKDDLFPTKFEHFNVDSWSQVFTASWYELLVNCQEWLMNPEVAITQPSEPKNSESSSSTIPQKRPAAVSSAAPLAQKVASSSSSSTTSKNLSNEVPTPVHSNATTIYPPVRLPTNGSMVTTSSNNLTTSQSKPTPGPSQSVMPRNEVGTPNKITPLSNQTASTQSTQADATTTTTSQPSPNITSASNNSKTGVTPQNVTATPQTKPATTSAPLRSLVGVSSVSNTSADTTKPVNTGKTSIQPKANTQLASSPLQSKSATASVISPPPRSSATASNTVIATTQIEKPNITPNNQSLGVTSHSKPISTISATTSQLLTSVTPNRISITAPKQSGGAPASIPSKPVTSATPASKPTNTSVQAKSTKVNIPQPTPTTLSSSNDPTSQPNRPSSLEIENDHQSKYTNLLNRESIRSTTSNNPIGSDVVATPNLLPKSNMINDSSASNPTKATKSLSTPLEKTLLTSHSLPAPKKPFHDLPVQALQTNAVTTSPSTPHQPQTTKSSEKGSCKGSNTHESVQVKRNAEPITSFEAMYIYENHASIEHKVATQLNETPCKIQ</sequence>
<dbReference type="EMBL" id="JASJQH010000116">
    <property type="protein sequence ID" value="KAK9766884.1"/>
    <property type="molecule type" value="Genomic_DNA"/>
</dbReference>
<evidence type="ECO:0000313" key="2">
    <source>
        <dbReference type="EMBL" id="KAK9766884.1"/>
    </source>
</evidence>
<keyword evidence="3" id="KW-1185">Reference proteome</keyword>
<reference evidence="2 3" key="1">
    <citation type="submission" date="2023-04" db="EMBL/GenBank/DDBJ databases">
        <title>Genome of Basidiobolus ranarum AG-B5.</title>
        <authorList>
            <person name="Stajich J.E."/>
            <person name="Carter-House D."/>
            <person name="Gryganskyi A."/>
        </authorList>
    </citation>
    <scope>NUCLEOTIDE SEQUENCE [LARGE SCALE GENOMIC DNA]</scope>
    <source>
        <strain evidence="2 3">AG-B5</strain>
    </source>
</reference>
<protein>
    <submittedName>
        <fullName evidence="2">Uncharacterized protein</fullName>
    </submittedName>
</protein>
<feature type="compositionally biased region" description="Polar residues" evidence="1">
    <location>
        <begin position="228"/>
        <end position="244"/>
    </location>
</feature>
<proteinExistence type="predicted"/>
<feature type="compositionally biased region" description="Polar residues" evidence="1">
    <location>
        <begin position="317"/>
        <end position="401"/>
    </location>
</feature>
<feature type="compositionally biased region" description="Low complexity" evidence="1">
    <location>
        <begin position="186"/>
        <end position="197"/>
    </location>
</feature>